<evidence type="ECO:0000313" key="1">
    <source>
        <dbReference type="EMBL" id="GGY61973.1"/>
    </source>
</evidence>
<dbReference type="Proteomes" id="UP000600946">
    <property type="component" value="Unassembled WGS sequence"/>
</dbReference>
<evidence type="ECO:0008006" key="3">
    <source>
        <dbReference type="Google" id="ProtNLM"/>
    </source>
</evidence>
<comment type="caution">
    <text evidence="1">The sequence shown here is derived from an EMBL/GenBank/DDBJ whole genome shotgun (WGS) entry which is preliminary data.</text>
</comment>
<evidence type="ECO:0000313" key="2">
    <source>
        <dbReference type="Proteomes" id="UP000600946"/>
    </source>
</evidence>
<gene>
    <name evidence="1" type="ORF">GCM10010326_66040</name>
</gene>
<dbReference type="EMBL" id="BMUU01000015">
    <property type="protein sequence ID" value="GGY61973.1"/>
    <property type="molecule type" value="Genomic_DNA"/>
</dbReference>
<dbReference type="GeneID" id="96294481"/>
<organism evidence="1 2">
    <name type="scientific">Streptomyces xanthochromogenes</name>
    <dbReference type="NCBI Taxonomy" id="67384"/>
    <lineage>
        <taxon>Bacteria</taxon>
        <taxon>Bacillati</taxon>
        <taxon>Actinomycetota</taxon>
        <taxon>Actinomycetes</taxon>
        <taxon>Kitasatosporales</taxon>
        <taxon>Streptomycetaceae</taxon>
        <taxon>Streptomyces</taxon>
    </lineage>
</organism>
<keyword evidence="2" id="KW-1185">Reference proteome</keyword>
<name>A0ABQ3ARQ5_9ACTN</name>
<reference evidence="2" key="1">
    <citation type="journal article" date="2019" name="Int. J. Syst. Evol. Microbiol.">
        <title>The Global Catalogue of Microorganisms (GCM) 10K type strain sequencing project: providing services to taxonomists for standard genome sequencing and annotation.</title>
        <authorList>
            <consortium name="The Broad Institute Genomics Platform"/>
            <consortium name="The Broad Institute Genome Sequencing Center for Infectious Disease"/>
            <person name="Wu L."/>
            <person name="Ma J."/>
        </authorList>
    </citation>
    <scope>NUCLEOTIDE SEQUENCE [LARGE SCALE GENOMIC DNA]</scope>
    <source>
        <strain evidence="2">JCM 4594</strain>
    </source>
</reference>
<dbReference type="RefSeq" id="WP_190029020.1">
    <property type="nucleotide sequence ID" value="NZ_BMUU01000015.1"/>
</dbReference>
<sequence>MAYQKANQCPSHGSGLRPELLVGRRLDEVFAAWHRSGDEEAQGPLDVWLIDGQGRSVHVTTGSDWCLIVESASPHERYDMDGWRHVEVAPIGDRTPFAAYLGEAVLAVSEEFEPKTGCITLEVTFASSRIRCDSWAGDLRLSE</sequence>
<proteinExistence type="predicted"/>
<protein>
    <recommendedName>
        <fullName evidence="3">DUF1285 domain-containing protein</fullName>
    </recommendedName>
</protein>
<accession>A0ABQ3ARQ5</accession>